<feature type="domain" description="Glycosyltransferase 2-like" evidence="1">
    <location>
        <begin position="9"/>
        <end position="137"/>
    </location>
</feature>
<name>A0AA37T2Q8_9ALTE</name>
<dbReference type="SUPFAM" id="SSF53448">
    <property type="entry name" value="Nucleotide-diphospho-sugar transferases"/>
    <property type="match status" value="1"/>
</dbReference>
<dbReference type="Pfam" id="PF00535">
    <property type="entry name" value="Glycos_transf_2"/>
    <property type="match status" value="1"/>
</dbReference>
<dbReference type="InterPro" id="IPR029044">
    <property type="entry name" value="Nucleotide-diphossugar_trans"/>
</dbReference>
<accession>A0AA37T2Q8</accession>
<keyword evidence="3" id="KW-1185">Reference proteome</keyword>
<dbReference type="PANTHER" id="PTHR22916:SF3">
    <property type="entry name" value="UDP-GLCNAC:BETAGAL BETA-1,3-N-ACETYLGLUCOSAMINYLTRANSFERASE-LIKE PROTEIN 1"/>
    <property type="match status" value="1"/>
</dbReference>
<evidence type="ECO:0000259" key="1">
    <source>
        <dbReference type="Pfam" id="PF00535"/>
    </source>
</evidence>
<dbReference type="AlphaFoldDB" id="A0AA37T2Q8"/>
<reference evidence="2" key="1">
    <citation type="journal article" date="2014" name="Int. J. Syst. Evol. Microbiol.">
        <title>Complete genome sequence of Corynebacterium casei LMG S-19264T (=DSM 44701T), isolated from a smear-ripened cheese.</title>
        <authorList>
            <consortium name="US DOE Joint Genome Institute (JGI-PGF)"/>
            <person name="Walter F."/>
            <person name="Albersmeier A."/>
            <person name="Kalinowski J."/>
            <person name="Ruckert C."/>
        </authorList>
    </citation>
    <scope>NUCLEOTIDE SEQUENCE</scope>
    <source>
        <strain evidence="2">NBRC 110023</strain>
    </source>
</reference>
<dbReference type="RefSeq" id="WP_284219305.1">
    <property type="nucleotide sequence ID" value="NZ_BSOT01000019.1"/>
</dbReference>
<dbReference type="Gene3D" id="3.90.550.10">
    <property type="entry name" value="Spore Coat Polysaccharide Biosynthesis Protein SpsA, Chain A"/>
    <property type="match status" value="1"/>
</dbReference>
<gene>
    <name evidence="2" type="ORF">GCM10007852_37930</name>
</gene>
<dbReference type="Proteomes" id="UP001156601">
    <property type="component" value="Unassembled WGS sequence"/>
</dbReference>
<reference evidence="2" key="2">
    <citation type="submission" date="2023-01" db="EMBL/GenBank/DDBJ databases">
        <title>Draft genome sequence of Agaribacter marinus strain NBRC 110023.</title>
        <authorList>
            <person name="Sun Q."/>
            <person name="Mori K."/>
        </authorList>
    </citation>
    <scope>NUCLEOTIDE SEQUENCE</scope>
    <source>
        <strain evidence="2">NBRC 110023</strain>
    </source>
</reference>
<dbReference type="CDD" id="cd00761">
    <property type="entry name" value="Glyco_tranf_GTA_type"/>
    <property type="match status" value="1"/>
</dbReference>
<organism evidence="2 3">
    <name type="scientific">Agaribacter marinus</name>
    <dbReference type="NCBI Taxonomy" id="1431249"/>
    <lineage>
        <taxon>Bacteria</taxon>
        <taxon>Pseudomonadati</taxon>
        <taxon>Pseudomonadota</taxon>
        <taxon>Gammaproteobacteria</taxon>
        <taxon>Alteromonadales</taxon>
        <taxon>Alteromonadaceae</taxon>
        <taxon>Agaribacter</taxon>
    </lineage>
</organism>
<dbReference type="PANTHER" id="PTHR22916">
    <property type="entry name" value="GLYCOSYLTRANSFERASE"/>
    <property type="match status" value="1"/>
</dbReference>
<protein>
    <submittedName>
        <fullName evidence="2">Glycosyl transferase</fullName>
    </submittedName>
</protein>
<dbReference type="EMBL" id="BSOT01000019">
    <property type="protein sequence ID" value="GLR72885.1"/>
    <property type="molecule type" value="Genomic_DNA"/>
</dbReference>
<evidence type="ECO:0000313" key="2">
    <source>
        <dbReference type="EMBL" id="GLR72885.1"/>
    </source>
</evidence>
<proteinExistence type="predicted"/>
<dbReference type="GO" id="GO:0016758">
    <property type="term" value="F:hexosyltransferase activity"/>
    <property type="evidence" value="ECO:0007669"/>
    <property type="project" value="UniProtKB-ARBA"/>
</dbReference>
<comment type="caution">
    <text evidence="2">The sequence shown here is derived from an EMBL/GenBank/DDBJ whole genome shotgun (WGS) entry which is preliminary data.</text>
</comment>
<dbReference type="InterPro" id="IPR001173">
    <property type="entry name" value="Glyco_trans_2-like"/>
</dbReference>
<sequence length="300" mass="35073">MTNKAHKVSCIITTYNRPELVGEAIDSVLGQTHDNIELILVDDCSQKDYQVVVEKYAGDERFKYFRNEQNKGLSASRNQGIELASAEFVAFLDDDDIWLPHKLELQLKVLLENKTYVACSSSHVMSGNGQILDRNIRVFTKDNILVRNWIGPPSKLLTRLKFAEKVRFDDTLPHSEDWDFYLRLFEYGDIYSIQEPLIIYNTGHFQRMTTGFSQMSFLEIQKKCLATYKNRELIGENAFKKRMTNYYLESVFERNNWLTYTLKVCKEMGYLSVVKSLVRDKLERLQNKINHFKASDKKTE</sequence>
<keyword evidence="2" id="KW-0808">Transferase</keyword>
<evidence type="ECO:0000313" key="3">
    <source>
        <dbReference type="Proteomes" id="UP001156601"/>
    </source>
</evidence>